<keyword evidence="1" id="KW-0560">Oxidoreductase</keyword>
<gene>
    <name evidence="4" type="ORF">CVS30_10300</name>
</gene>
<protein>
    <submittedName>
        <fullName evidence="4">LLM class flavin-dependent oxidoreductase</fullName>
    </submittedName>
</protein>
<dbReference type="Pfam" id="PF00296">
    <property type="entry name" value="Bac_luciferase"/>
    <property type="match status" value="1"/>
</dbReference>
<evidence type="ECO:0000256" key="1">
    <source>
        <dbReference type="ARBA" id="ARBA00023002"/>
    </source>
</evidence>
<dbReference type="OrthoDB" id="9776438at2"/>
<accession>A0A2V5ISZ4</accession>
<evidence type="ECO:0000313" key="4">
    <source>
        <dbReference type="EMBL" id="PYI38502.1"/>
    </source>
</evidence>
<dbReference type="PANTHER" id="PTHR30137:SF8">
    <property type="entry name" value="BLR5498 PROTEIN"/>
    <property type="match status" value="1"/>
</dbReference>
<dbReference type="InterPro" id="IPR050766">
    <property type="entry name" value="Bact_Lucif_Oxidored"/>
</dbReference>
<comment type="caution">
    <text evidence="4">The sequence shown here is derived from an EMBL/GenBank/DDBJ whole genome shotgun (WGS) entry which is preliminary data.</text>
</comment>
<dbReference type="SUPFAM" id="SSF51679">
    <property type="entry name" value="Bacterial luciferase-like"/>
    <property type="match status" value="1"/>
</dbReference>
<organism evidence="4 5">
    <name type="scientific">Arthrobacter psychrolactophilus</name>
    <dbReference type="NCBI Taxonomy" id="92442"/>
    <lineage>
        <taxon>Bacteria</taxon>
        <taxon>Bacillati</taxon>
        <taxon>Actinomycetota</taxon>
        <taxon>Actinomycetes</taxon>
        <taxon>Micrococcales</taxon>
        <taxon>Micrococcaceae</taxon>
        <taxon>Arthrobacter</taxon>
    </lineage>
</organism>
<feature type="domain" description="Luciferase-like" evidence="3">
    <location>
        <begin position="20"/>
        <end position="305"/>
    </location>
</feature>
<keyword evidence="5" id="KW-1185">Reference proteome</keyword>
<dbReference type="GO" id="GO:0005829">
    <property type="term" value="C:cytosol"/>
    <property type="evidence" value="ECO:0007669"/>
    <property type="project" value="TreeGrafter"/>
</dbReference>
<dbReference type="PANTHER" id="PTHR30137">
    <property type="entry name" value="LUCIFERASE-LIKE MONOOXYGENASE"/>
    <property type="match status" value="1"/>
</dbReference>
<evidence type="ECO:0000259" key="3">
    <source>
        <dbReference type="Pfam" id="PF00296"/>
    </source>
</evidence>
<dbReference type="InterPro" id="IPR022290">
    <property type="entry name" value="LLM_Atu2307-like"/>
</dbReference>
<keyword evidence="2" id="KW-0503">Monooxygenase</keyword>
<dbReference type="InterPro" id="IPR011251">
    <property type="entry name" value="Luciferase-like_dom"/>
</dbReference>
<dbReference type="AlphaFoldDB" id="A0A2V5ISZ4"/>
<dbReference type="Gene3D" id="3.20.20.30">
    <property type="entry name" value="Luciferase-like domain"/>
    <property type="match status" value="1"/>
</dbReference>
<dbReference type="EMBL" id="QJVC01000008">
    <property type="protein sequence ID" value="PYI38502.1"/>
    <property type="molecule type" value="Genomic_DNA"/>
</dbReference>
<dbReference type="InterPro" id="IPR036661">
    <property type="entry name" value="Luciferase-like_sf"/>
</dbReference>
<proteinExistence type="predicted"/>
<dbReference type="NCBIfam" id="TIGR03858">
    <property type="entry name" value="LLM_2I7G"/>
    <property type="match status" value="1"/>
</dbReference>
<dbReference type="GO" id="GO:0016705">
    <property type="term" value="F:oxidoreductase activity, acting on paired donors, with incorporation or reduction of molecular oxygen"/>
    <property type="evidence" value="ECO:0007669"/>
    <property type="project" value="InterPro"/>
</dbReference>
<dbReference type="GO" id="GO:0004497">
    <property type="term" value="F:monooxygenase activity"/>
    <property type="evidence" value="ECO:0007669"/>
    <property type="project" value="UniProtKB-KW"/>
</dbReference>
<sequence length="347" mass="37884">MADGHFELGLDTFGDVTLDADGTPKSAAQVIRDVVEQAVLADKLGLDYFGVGEHHRDDFAVSAPDMVLAAIATQTKRIRLGSAVTVLSSDDPVRVFQRFSTLDAVSHGRAEVTLGRGSFTESFPLFGFDMANYEELFEEKLELFSELLKEKPVSWSGNTRPALSQQMVYPHTESGTLKSWVAVGGSPQSVVRAAHYGMPLMLAIIGGEPLQFAPFAELYHRALKEFGQPEQPIGVHSPGHIAETDQQAQDELWPHYAAMHSRIGRDRGWPPLTRAEFDLTAGPRGALMVGSPETVAAKITTVAKALGLSRFDLKFSHGTLPHEAMMKSIELYATEVAPRVRANLTKD</sequence>
<reference evidence="4 5" key="1">
    <citation type="submission" date="2018-05" db="EMBL/GenBank/DDBJ databases">
        <title>Genetic diversity of glacier-inhabiting Cryobacterium bacteria in China and description of Cryobacterium mengkeensis sp. nov. and Arthrobacter glacialis sp. nov.</title>
        <authorList>
            <person name="Liu Q."/>
            <person name="Xin Y.-H."/>
        </authorList>
    </citation>
    <scope>NUCLEOTIDE SEQUENCE [LARGE SCALE GENOMIC DNA]</scope>
    <source>
        <strain evidence="4 5">B7</strain>
    </source>
</reference>
<dbReference type="Proteomes" id="UP000247980">
    <property type="component" value="Unassembled WGS sequence"/>
</dbReference>
<evidence type="ECO:0000313" key="5">
    <source>
        <dbReference type="Proteomes" id="UP000247980"/>
    </source>
</evidence>
<evidence type="ECO:0000256" key="2">
    <source>
        <dbReference type="ARBA" id="ARBA00023033"/>
    </source>
</evidence>
<name>A0A2V5ISZ4_9MICC</name>